<evidence type="ECO:0000313" key="1">
    <source>
        <dbReference type="EMBL" id="MBP3958405.1"/>
    </source>
</evidence>
<sequence length="358" mass="40196">MAKDAEKGRTHARLSDEGVAALKEHEHAIPKKSKWFEIMREDYGRSARETNWRPMLRGEAVPWAMLDAFADEMLERTKQKLNLHPFVIDAAKPTLSSPGGYRQVNPWQVGIKGMIGWLHGKVFGADTTFCDSAKKLEEGVFDVVRSVGRTTARDGANFSLEKQLEEGEKAIKWTAAEFTDFMRRWWNINDRVINTPVSGVSIVLPLNPAAADRFRNGEISDNDLDPTTDYAWPSRDLLILSCDDRPKQKGISSHSSAWELFRGLMAQIAYLAHPEPYAGPGLRLISFGGTPENARRLTKYGFVHAGGAMPRTGMLTMELRRPDRPHKDALQQAASHASAIHIIYLWQLVLAHNAPKEE</sequence>
<evidence type="ECO:0000313" key="2">
    <source>
        <dbReference type="Proteomes" id="UP000676565"/>
    </source>
</evidence>
<dbReference type="RefSeq" id="WP_210658365.1">
    <property type="nucleotide sequence ID" value="NZ_JAGKQQ010000001.1"/>
</dbReference>
<reference evidence="1 2" key="1">
    <citation type="submission" date="2021-04" db="EMBL/GenBank/DDBJ databases">
        <authorList>
            <person name="Ivanova A."/>
        </authorList>
    </citation>
    <scope>NUCLEOTIDE SEQUENCE [LARGE SCALE GENOMIC DNA]</scope>
    <source>
        <strain evidence="1 2">G18</strain>
    </source>
</reference>
<comment type="caution">
    <text evidence="1">The sequence shown here is derived from an EMBL/GenBank/DDBJ whole genome shotgun (WGS) entry which is preliminary data.</text>
</comment>
<proteinExistence type="predicted"/>
<protein>
    <submittedName>
        <fullName evidence="1">Uncharacterized protein</fullName>
    </submittedName>
</protein>
<gene>
    <name evidence="1" type="ORF">J8F10_24410</name>
</gene>
<keyword evidence="2" id="KW-1185">Reference proteome</keyword>
<name>A0ABS5BXD3_9BACT</name>
<dbReference type="Proteomes" id="UP000676565">
    <property type="component" value="Unassembled WGS sequence"/>
</dbReference>
<accession>A0ABS5BXD3</accession>
<dbReference type="EMBL" id="JAGKQQ010000001">
    <property type="protein sequence ID" value="MBP3958405.1"/>
    <property type="molecule type" value="Genomic_DNA"/>
</dbReference>
<organism evidence="1 2">
    <name type="scientific">Gemmata palustris</name>
    <dbReference type="NCBI Taxonomy" id="2822762"/>
    <lineage>
        <taxon>Bacteria</taxon>
        <taxon>Pseudomonadati</taxon>
        <taxon>Planctomycetota</taxon>
        <taxon>Planctomycetia</taxon>
        <taxon>Gemmatales</taxon>
        <taxon>Gemmataceae</taxon>
        <taxon>Gemmata</taxon>
    </lineage>
</organism>